<comment type="subcellular location">
    <subcellularLocation>
        <location evidence="1">Cell membrane</location>
        <topology evidence="1">Multi-pass membrane protein</topology>
    </subcellularLocation>
</comment>
<dbReference type="PANTHER" id="PTHR21716">
    <property type="entry name" value="TRANSMEMBRANE PROTEIN"/>
    <property type="match status" value="1"/>
</dbReference>
<comment type="similarity">
    <text evidence="2">Belongs to the autoinducer-2 exporter (AI-2E) (TC 2.A.86) family.</text>
</comment>
<dbReference type="EMBL" id="PFAG01000002">
    <property type="protein sequence ID" value="PIR98708.1"/>
    <property type="molecule type" value="Genomic_DNA"/>
</dbReference>
<feature type="transmembrane region" description="Helical" evidence="8">
    <location>
        <begin position="196"/>
        <end position="218"/>
    </location>
</feature>
<evidence type="ECO:0000256" key="6">
    <source>
        <dbReference type="ARBA" id="ARBA00022989"/>
    </source>
</evidence>
<evidence type="ECO:0000256" key="7">
    <source>
        <dbReference type="ARBA" id="ARBA00023136"/>
    </source>
</evidence>
<gene>
    <name evidence="9" type="ORF">COT88_00100</name>
</gene>
<evidence type="ECO:0000256" key="2">
    <source>
        <dbReference type="ARBA" id="ARBA00009773"/>
    </source>
</evidence>
<keyword evidence="3" id="KW-0813">Transport</keyword>
<dbReference type="AlphaFoldDB" id="A0A2H0VHZ6"/>
<evidence type="ECO:0008006" key="11">
    <source>
        <dbReference type="Google" id="ProtNLM"/>
    </source>
</evidence>
<evidence type="ECO:0000256" key="3">
    <source>
        <dbReference type="ARBA" id="ARBA00022448"/>
    </source>
</evidence>
<feature type="transmembrane region" description="Helical" evidence="8">
    <location>
        <begin position="65"/>
        <end position="88"/>
    </location>
</feature>
<feature type="transmembrane region" description="Helical" evidence="8">
    <location>
        <begin position="256"/>
        <end position="273"/>
    </location>
</feature>
<dbReference type="PANTHER" id="PTHR21716:SF53">
    <property type="entry name" value="PERMEASE PERM-RELATED"/>
    <property type="match status" value="1"/>
</dbReference>
<dbReference type="InterPro" id="IPR002549">
    <property type="entry name" value="AI-2E-like"/>
</dbReference>
<keyword evidence="4" id="KW-1003">Cell membrane</keyword>
<evidence type="ECO:0000256" key="1">
    <source>
        <dbReference type="ARBA" id="ARBA00004651"/>
    </source>
</evidence>
<comment type="caution">
    <text evidence="9">The sequence shown here is derived from an EMBL/GenBank/DDBJ whole genome shotgun (WGS) entry which is preliminary data.</text>
</comment>
<reference evidence="10" key="1">
    <citation type="submission" date="2017-09" db="EMBL/GenBank/DDBJ databases">
        <title>Depth-based differentiation of microbial function through sediment-hosted aquifers and enrichment of novel symbionts in the deep terrestrial subsurface.</title>
        <authorList>
            <person name="Probst A.J."/>
            <person name="Ladd B."/>
            <person name="Jarett J.K."/>
            <person name="Geller-Mcgrath D.E."/>
            <person name="Sieber C.M.K."/>
            <person name="Emerson J.B."/>
            <person name="Anantharaman K."/>
            <person name="Thomas B.C."/>
            <person name="Malmstrom R."/>
            <person name="Stieglmeier M."/>
            <person name="Klingl A."/>
            <person name="Woyke T."/>
            <person name="Ryan C.M."/>
            <person name="Banfield J.F."/>
        </authorList>
    </citation>
    <scope>NUCLEOTIDE SEQUENCE [LARGE SCALE GENOMIC DNA]</scope>
</reference>
<keyword evidence="7 8" id="KW-0472">Membrane</keyword>
<evidence type="ECO:0000256" key="4">
    <source>
        <dbReference type="ARBA" id="ARBA00022475"/>
    </source>
</evidence>
<feature type="transmembrane region" description="Helical" evidence="8">
    <location>
        <begin position="138"/>
        <end position="161"/>
    </location>
</feature>
<dbReference type="Pfam" id="PF01594">
    <property type="entry name" value="AI-2E_transport"/>
    <property type="match status" value="1"/>
</dbReference>
<feature type="transmembrane region" description="Helical" evidence="8">
    <location>
        <begin position="224"/>
        <end position="249"/>
    </location>
</feature>
<dbReference type="GO" id="GO:0005886">
    <property type="term" value="C:plasma membrane"/>
    <property type="evidence" value="ECO:0007669"/>
    <property type="project" value="UniProtKB-SubCell"/>
</dbReference>
<organism evidence="9 10">
    <name type="scientific">Candidatus Colwellbacteria bacterium CG10_big_fil_rev_8_21_14_0_10_41_28</name>
    <dbReference type="NCBI Taxonomy" id="1974539"/>
    <lineage>
        <taxon>Bacteria</taxon>
        <taxon>Candidatus Colwelliibacteriota</taxon>
    </lineage>
</organism>
<proteinExistence type="inferred from homology"/>
<accession>A0A2H0VHZ6</accession>
<evidence type="ECO:0000256" key="8">
    <source>
        <dbReference type="SAM" id="Phobius"/>
    </source>
</evidence>
<protein>
    <recommendedName>
        <fullName evidence="11">AI-2E family transporter</fullName>
    </recommendedName>
</protein>
<keyword evidence="6 8" id="KW-1133">Transmembrane helix</keyword>
<sequence>MGEKTLDISWRSLWRVILMLGFVVALFMMRETIAVLLLALLVSTIFDRPVDFLERKGIPRILGTILMYLATLIVLAILFYTIIPIAVIEINNLVKNLDSVIAESFGLNLPTDPTSIINADIQEFTTVLLSGGISFIEVLGGLVGGVTFVLAVLVLSFYLTVSKDGVSDFLIAVFPESMEDKILDLYQRTKKRIGNWFQGQMMLSLIVGTTVFIGLTLLDIRFALALALTAAVFELIPIVGPIFAGALAVSVALSQSITLGISVLVLFLIIQQLENNILVPLVMRKSTGVHPVMILVAILGGAQIAGFVGVLLAVPVAVFIQEIGEEWINVKSNRRRNRLSV</sequence>
<evidence type="ECO:0000313" key="10">
    <source>
        <dbReference type="Proteomes" id="UP000230776"/>
    </source>
</evidence>
<dbReference type="GO" id="GO:0055085">
    <property type="term" value="P:transmembrane transport"/>
    <property type="evidence" value="ECO:0007669"/>
    <property type="project" value="TreeGrafter"/>
</dbReference>
<feature type="transmembrane region" description="Helical" evidence="8">
    <location>
        <begin position="293"/>
        <end position="320"/>
    </location>
</feature>
<name>A0A2H0VHZ6_9BACT</name>
<evidence type="ECO:0000313" key="9">
    <source>
        <dbReference type="EMBL" id="PIR98708.1"/>
    </source>
</evidence>
<feature type="transmembrane region" description="Helical" evidence="8">
    <location>
        <begin position="35"/>
        <end position="53"/>
    </location>
</feature>
<keyword evidence="5 8" id="KW-0812">Transmembrane</keyword>
<dbReference type="Proteomes" id="UP000230776">
    <property type="component" value="Unassembled WGS sequence"/>
</dbReference>
<evidence type="ECO:0000256" key="5">
    <source>
        <dbReference type="ARBA" id="ARBA00022692"/>
    </source>
</evidence>